<keyword evidence="2" id="KW-0808">Transferase</keyword>
<name>A0ABW2NYY2_9ACTN</name>
<proteinExistence type="predicted"/>
<gene>
    <name evidence="2" type="ORF">ACFQSB_06970</name>
</gene>
<dbReference type="SUPFAM" id="SSF55729">
    <property type="entry name" value="Acyl-CoA N-acyltransferases (Nat)"/>
    <property type="match status" value="1"/>
</dbReference>
<dbReference type="EMBL" id="JBHTCG010000003">
    <property type="protein sequence ID" value="MFC7381942.1"/>
    <property type="molecule type" value="Genomic_DNA"/>
</dbReference>
<keyword evidence="3" id="KW-1185">Reference proteome</keyword>
<dbReference type="Proteomes" id="UP001596496">
    <property type="component" value="Unassembled WGS sequence"/>
</dbReference>
<evidence type="ECO:0000313" key="3">
    <source>
        <dbReference type="Proteomes" id="UP001596496"/>
    </source>
</evidence>
<dbReference type="Pfam" id="PF13508">
    <property type="entry name" value="Acetyltransf_7"/>
    <property type="match status" value="1"/>
</dbReference>
<dbReference type="InterPro" id="IPR016181">
    <property type="entry name" value="Acyl_CoA_acyltransferase"/>
</dbReference>
<dbReference type="RefSeq" id="WP_380825001.1">
    <property type="nucleotide sequence ID" value="NZ_JBHTCG010000003.1"/>
</dbReference>
<dbReference type="CDD" id="cd04301">
    <property type="entry name" value="NAT_SF"/>
    <property type="match status" value="1"/>
</dbReference>
<accession>A0ABW2NYY2</accession>
<feature type="domain" description="N-acetyltransferase" evidence="1">
    <location>
        <begin position="1"/>
        <end position="118"/>
    </location>
</feature>
<reference evidence="3" key="1">
    <citation type="journal article" date="2019" name="Int. J. Syst. Evol. Microbiol.">
        <title>The Global Catalogue of Microorganisms (GCM) 10K type strain sequencing project: providing services to taxonomists for standard genome sequencing and annotation.</title>
        <authorList>
            <consortium name="The Broad Institute Genomics Platform"/>
            <consortium name="The Broad Institute Genome Sequencing Center for Infectious Disease"/>
            <person name="Wu L."/>
            <person name="Ma J."/>
        </authorList>
    </citation>
    <scope>NUCLEOTIDE SEQUENCE [LARGE SCALE GENOMIC DNA]</scope>
    <source>
        <strain evidence="3">CECT 7649</strain>
    </source>
</reference>
<sequence>MLIDVHRPGFVLVLALDGEQVYGFAYGHRCSRLALLASCPSMDDFTLKELAVLPELRGRGAGAALHDAVLAASSGPRWLATHPAATAALGLYRNKGWHALALHSSDARTRLIMRKAAV</sequence>
<dbReference type="Gene3D" id="3.40.630.30">
    <property type="match status" value="1"/>
</dbReference>
<dbReference type="GO" id="GO:0016746">
    <property type="term" value="F:acyltransferase activity"/>
    <property type="evidence" value="ECO:0007669"/>
    <property type="project" value="UniProtKB-KW"/>
</dbReference>
<protein>
    <submittedName>
        <fullName evidence="2">GNAT family N-acetyltransferase</fullName>
        <ecNumber evidence="2">2.3.1.-</ecNumber>
    </submittedName>
</protein>
<dbReference type="EC" id="2.3.1.-" evidence="2"/>
<dbReference type="PROSITE" id="PS51186">
    <property type="entry name" value="GNAT"/>
    <property type="match status" value="1"/>
</dbReference>
<evidence type="ECO:0000259" key="1">
    <source>
        <dbReference type="PROSITE" id="PS51186"/>
    </source>
</evidence>
<comment type="caution">
    <text evidence="2">The sequence shown here is derived from an EMBL/GenBank/DDBJ whole genome shotgun (WGS) entry which is preliminary data.</text>
</comment>
<organism evidence="2 3">
    <name type="scientific">Sphaerisporangium rhizosphaerae</name>
    <dbReference type="NCBI Taxonomy" id="2269375"/>
    <lineage>
        <taxon>Bacteria</taxon>
        <taxon>Bacillati</taxon>
        <taxon>Actinomycetota</taxon>
        <taxon>Actinomycetes</taxon>
        <taxon>Streptosporangiales</taxon>
        <taxon>Streptosporangiaceae</taxon>
        <taxon>Sphaerisporangium</taxon>
    </lineage>
</organism>
<keyword evidence="2" id="KW-0012">Acyltransferase</keyword>
<dbReference type="InterPro" id="IPR000182">
    <property type="entry name" value="GNAT_dom"/>
</dbReference>
<evidence type="ECO:0000313" key="2">
    <source>
        <dbReference type="EMBL" id="MFC7381942.1"/>
    </source>
</evidence>